<feature type="binding site" evidence="2">
    <location>
        <position position="191"/>
    </location>
    <ligand>
        <name>substrate</name>
    </ligand>
</feature>
<dbReference type="PANTHER" id="PTHR10291:SF0">
    <property type="entry name" value="DEHYDRODOLICHYL DIPHOSPHATE SYNTHASE 2"/>
    <property type="match status" value="1"/>
</dbReference>
<comment type="caution">
    <text evidence="3">The sequence shown here is derived from an EMBL/GenBank/DDBJ whole genome shotgun (WGS) entry which is preliminary data.</text>
</comment>
<feature type="binding site" evidence="2">
    <location>
        <begin position="18"/>
        <end position="21"/>
    </location>
    <ligand>
        <name>substrate</name>
    </ligand>
</feature>
<comment type="subunit">
    <text evidence="2">Homodimer.</text>
</comment>
<accession>A0A6A8M8X8</accession>
<dbReference type="GO" id="GO:0016094">
    <property type="term" value="P:polyprenol biosynthetic process"/>
    <property type="evidence" value="ECO:0007669"/>
    <property type="project" value="TreeGrafter"/>
</dbReference>
<dbReference type="FunFam" id="3.40.1180.10:FF:000001">
    <property type="entry name" value="(2E,6E)-farnesyl-diphosphate-specific ditrans,polycis-undecaprenyl-diphosphate synthase"/>
    <property type="match status" value="1"/>
</dbReference>
<keyword evidence="2" id="KW-0460">Magnesium</keyword>
<dbReference type="AlphaFoldDB" id="A0A6A8M8X8"/>
<comment type="similarity">
    <text evidence="2">Belongs to the UPP synthase family.</text>
</comment>
<feature type="binding site" evidence="2">
    <location>
        <position position="30"/>
    </location>
    <ligand>
        <name>substrate</name>
    </ligand>
</feature>
<feature type="active site" description="Proton acceptor" evidence="2">
    <location>
        <position position="65"/>
    </location>
</feature>
<comment type="cofactor">
    <cofactor evidence="2">
        <name>Mg(2+)</name>
        <dbReference type="ChEBI" id="CHEBI:18420"/>
    </cofactor>
    <text evidence="2">Binds 2 magnesium ions per subunit.</text>
</comment>
<dbReference type="CDD" id="cd00475">
    <property type="entry name" value="Cis_IPPS"/>
    <property type="match status" value="1"/>
</dbReference>
<keyword evidence="1 2" id="KW-0808">Transferase</keyword>
<feature type="binding site" evidence="2">
    <location>
        <position position="34"/>
    </location>
    <ligand>
        <name>substrate</name>
    </ligand>
</feature>
<dbReference type="SUPFAM" id="SSF64005">
    <property type="entry name" value="Undecaprenyl diphosphate synthase"/>
    <property type="match status" value="1"/>
</dbReference>
<dbReference type="InterPro" id="IPR036424">
    <property type="entry name" value="UPP_synth-like_sf"/>
</dbReference>
<feature type="binding site" evidence="2">
    <location>
        <position position="17"/>
    </location>
    <ligand>
        <name>Mg(2+)</name>
        <dbReference type="ChEBI" id="CHEBI:18420"/>
    </ligand>
</feature>
<dbReference type="RefSeq" id="WP_154571742.1">
    <property type="nucleotide sequence ID" value="NZ_JAQXPA010000040.1"/>
</dbReference>
<feature type="binding site" evidence="2">
    <location>
        <position position="66"/>
    </location>
    <ligand>
        <name>substrate</name>
    </ligand>
</feature>
<name>A0A6A8M8X8_9FIRM</name>
<evidence type="ECO:0000256" key="2">
    <source>
        <dbReference type="HAMAP-Rule" id="MF_01139"/>
    </source>
</evidence>
<dbReference type="EMBL" id="VUNB01000001">
    <property type="protein sequence ID" value="MST68274.1"/>
    <property type="molecule type" value="Genomic_DNA"/>
</dbReference>
<dbReference type="NCBIfam" id="TIGR00055">
    <property type="entry name" value="uppS"/>
    <property type="match status" value="1"/>
</dbReference>
<feature type="binding site" evidence="2">
    <location>
        <position position="68"/>
    </location>
    <ligand>
        <name>substrate</name>
    </ligand>
</feature>
<feature type="binding site" evidence="2">
    <location>
        <position position="210"/>
    </location>
    <ligand>
        <name>Mg(2+)</name>
        <dbReference type="ChEBI" id="CHEBI:18420"/>
    </ligand>
</feature>
<organism evidence="3">
    <name type="scientific">Baileyella intestinalis</name>
    <dbReference type="NCBI Taxonomy" id="2606709"/>
    <lineage>
        <taxon>Bacteria</taxon>
        <taxon>Bacillati</taxon>
        <taxon>Bacillota</taxon>
        <taxon>Clostridia</taxon>
        <taxon>Peptostreptococcales</taxon>
        <taxon>Anaerovoracaceae</taxon>
        <taxon>Baileyella</taxon>
    </lineage>
</organism>
<dbReference type="PROSITE" id="PS01066">
    <property type="entry name" value="UPP_SYNTHASE"/>
    <property type="match status" value="1"/>
</dbReference>
<proteinExistence type="inferred from homology"/>
<comment type="function">
    <text evidence="2">Catalyzes the condensation of isopentenyl diphosphate (IPP) with allylic pyrophosphates generating different type of terpenoids.</text>
</comment>
<feature type="binding site" evidence="2">
    <location>
        <begin position="62"/>
        <end position="64"/>
    </location>
    <ligand>
        <name>substrate</name>
    </ligand>
</feature>
<dbReference type="EC" id="2.5.1.-" evidence="2"/>
<feature type="active site" evidence="2">
    <location>
        <position position="17"/>
    </location>
</feature>
<dbReference type="Gene3D" id="3.40.1180.10">
    <property type="entry name" value="Decaprenyl diphosphate synthase-like"/>
    <property type="match status" value="1"/>
</dbReference>
<gene>
    <name evidence="3" type="ORF">FYJ66_01445</name>
</gene>
<dbReference type="InterPro" id="IPR018520">
    <property type="entry name" value="UPP_synth-like_CS"/>
</dbReference>
<dbReference type="InterPro" id="IPR001441">
    <property type="entry name" value="UPP_synth-like"/>
</dbReference>
<sequence>MIEGKAKMPESVGIIMDGNGRWAKGKGVPRLAGHNAGMASMKKIVIASSNLGVKNLTVYAFSTENWKRSTEEVSGIFNLIVKYVKSELAELIENNVHINILGDYSMLPEASVKSIDKLVSETENCSGMNFNIALNYGGRDEIVRAVNEIIADREFTDEPGISRAVTEDEISAHLYTGSLHNDIPDPDLIIRTSGEERLSNFLIWQSAYSELMFTDTLWPDFTPEEYEKMLEAYTHRKRRFGGREKEDK</sequence>
<evidence type="ECO:0000313" key="3">
    <source>
        <dbReference type="EMBL" id="MST68274.1"/>
    </source>
</evidence>
<dbReference type="GO" id="GO:0000287">
    <property type="term" value="F:magnesium ion binding"/>
    <property type="evidence" value="ECO:0007669"/>
    <property type="project" value="UniProtKB-UniRule"/>
</dbReference>
<dbReference type="HAMAP" id="MF_01139">
    <property type="entry name" value="ISPT"/>
    <property type="match status" value="1"/>
</dbReference>
<keyword evidence="2" id="KW-0479">Metal-binding</keyword>
<dbReference type="GO" id="GO:0045547">
    <property type="term" value="F:ditrans,polycis-polyprenyl diphosphate synthase [(2E,6E)-farnesyl diphosphate specific] activity"/>
    <property type="evidence" value="ECO:0007669"/>
    <property type="project" value="TreeGrafter"/>
</dbReference>
<protein>
    <recommendedName>
        <fullName evidence="2">Isoprenyl transferase</fullName>
        <ecNumber evidence="2">2.5.1.-</ecNumber>
    </recommendedName>
</protein>
<feature type="binding site" evidence="2">
    <location>
        <begin position="197"/>
        <end position="199"/>
    </location>
    <ligand>
        <name>substrate</name>
    </ligand>
</feature>
<dbReference type="PANTHER" id="PTHR10291">
    <property type="entry name" value="DEHYDRODOLICHYL DIPHOSPHATE SYNTHASE FAMILY MEMBER"/>
    <property type="match status" value="1"/>
</dbReference>
<dbReference type="NCBIfam" id="NF011405">
    <property type="entry name" value="PRK14830.1"/>
    <property type="match status" value="1"/>
</dbReference>
<reference evidence="3" key="1">
    <citation type="submission" date="2019-09" db="EMBL/GenBank/DDBJ databases">
        <title>In-depth cultivation of the pig gut microbiome towards novel bacterial diversity and tailored functional studies.</title>
        <authorList>
            <person name="Wylensek D."/>
            <person name="Hitch T.C.A."/>
            <person name="Clavel T."/>
        </authorList>
    </citation>
    <scope>NUCLEOTIDE SEQUENCE</scope>
    <source>
        <strain evidence="3">RF-744-FAT-WT-3</strain>
    </source>
</reference>
<dbReference type="Pfam" id="PF01255">
    <property type="entry name" value="Prenyltransf"/>
    <property type="match status" value="1"/>
</dbReference>
<feature type="binding site" evidence="2">
    <location>
        <position position="22"/>
    </location>
    <ligand>
        <name>substrate</name>
    </ligand>
</feature>
<evidence type="ECO:0000256" key="1">
    <source>
        <dbReference type="ARBA" id="ARBA00022679"/>
    </source>
</evidence>